<reference evidence="3" key="1">
    <citation type="submission" date="2022-08" db="EMBL/GenBank/DDBJ databases">
        <title>Novel sulfate-reducing endosymbionts in the free-living metamonad Anaeramoeba.</title>
        <authorList>
            <person name="Jerlstrom-Hultqvist J."/>
            <person name="Cepicka I."/>
            <person name="Gallot-Lavallee L."/>
            <person name="Salas-Leiva D."/>
            <person name="Curtis B.A."/>
            <person name="Zahonova K."/>
            <person name="Pipaliya S."/>
            <person name="Dacks J."/>
            <person name="Roger A.J."/>
        </authorList>
    </citation>
    <scope>NUCLEOTIDE SEQUENCE</scope>
    <source>
        <strain evidence="3">Schooner1</strain>
    </source>
</reference>
<feature type="compositionally biased region" description="Polar residues" evidence="1">
    <location>
        <begin position="126"/>
        <end position="142"/>
    </location>
</feature>
<feature type="domain" description="SCP2" evidence="2">
    <location>
        <begin position="30"/>
        <end position="112"/>
    </location>
</feature>
<keyword evidence="4" id="KW-1185">Reference proteome</keyword>
<dbReference type="InterPro" id="IPR036527">
    <property type="entry name" value="SCP2_sterol-bd_dom_sf"/>
</dbReference>
<sequence length="660" mass="76408">MENFSELSSNLQTIIKYIPFSYLGDKTKTGTFHFVITRADLEDLKVSIIVSEGTAKVVSGHIGETNTVVKCDDNTLLSLFTGEVDPTVAMMFGQIQVNGDLSNLVSFAQMFDLSRESFKRYQSQPQKAQQKCFSNSSTSKPLNENVNENEKEGELTNNESTEEKEKDQDKNKKLLKLPRSTLAIAFRFIVWSCTQPEFESKALFQINDVDLPDIVLNLNPEIVTVNELGDNTENEDDKDQQEQEQQQQKDGNSKVEEKDNENQEKKEEEEKKEKENKKEENKEKKENEKEKEKEKDNENQEKEEEKEEEEKEEKKEEKEEKEEKVKEKVKEKEDQDQEKQPETADLKSNSETSRDLIDEEYMVVFKGTEKIMLQYLTGQVKLLQLLESTTREEFSIWELESGFAHVLDETLQLTPEKYIQFLQEEGDLIQEKTQKQGRMKKLSTKTKILLAKGVFTIVDSVKRISKSESINSMKNGGKQMMNKVKTSQPYTTVSEKSTKMIKRIKNSNSYQKATQETKELYQKIRQKDLGKKASKGTKQIYKSTKDGTKEMMNKLKESNTYGKVKKESGGLIKKIKKADLVNKFVMKRKVKELQKKKKLESQKTKNKEQTLKEKKSDQNSTESKTDNQQLETNQNQGYELPSHAVFDFDGLSFLQEQEKK</sequence>
<organism evidence="3 4">
    <name type="scientific">Anaeramoeba flamelloides</name>
    <dbReference type="NCBI Taxonomy" id="1746091"/>
    <lineage>
        <taxon>Eukaryota</taxon>
        <taxon>Metamonada</taxon>
        <taxon>Anaeramoebidae</taxon>
        <taxon>Anaeramoeba</taxon>
    </lineage>
</organism>
<feature type="compositionally biased region" description="Acidic residues" evidence="1">
    <location>
        <begin position="230"/>
        <end position="239"/>
    </location>
</feature>
<feature type="compositionally biased region" description="Basic and acidic residues" evidence="1">
    <location>
        <begin position="161"/>
        <end position="172"/>
    </location>
</feature>
<dbReference type="InterPro" id="IPR003033">
    <property type="entry name" value="SCP2_sterol-bd_dom"/>
</dbReference>
<proteinExistence type="predicted"/>
<feature type="compositionally biased region" description="Basic and acidic residues" evidence="1">
    <location>
        <begin position="599"/>
        <end position="617"/>
    </location>
</feature>
<evidence type="ECO:0000259" key="2">
    <source>
        <dbReference type="Pfam" id="PF02036"/>
    </source>
</evidence>
<protein>
    <recommendedName>
        <fullName evidence="2">SCP2 domain-containing protein</fullName>
    </recommendedName>
</protein>
<feature type="compositionally biased region" description="Basic and acidic residues" evidence="1">
    <location>
        <begin position="251"/>
        <end position="300"/>
    </location>
</feature>
<evidence type="ECO:0000313" key="3">
    <source>
        <dbReference type="EMBL" id="KAJ6230901.1"/>
    </source>
</evidence>
<feature type="compositionally biased region" description="Acidic residues" evidence="1">
    <location>
        <begin position="301"/>
        <end position="311"/>
    </location>
</feature>
<dbReference type="Pfam" id="PF02036">
    <property type="entry name" value="SCP2"/>
    <property type="match status" value="1"/>
</dbReference>
<evidence type="ECO:0000313" key="4">
    <source>
        <dbReference type="Proteomes" id="UP001150062"/>
    </source>
</evidence>
<feature type="region of interest" description="Disordered" evidence="1">
    <location>
        <begin position="126"/>
        <end position="172"/>
    </location>
</feature>
<feature type="compositionally biased region" description="Basic and acidic residues" evidence="1">
    <location>
        <begin position="312"/>
        <end position="345"/>
    </location>
</feature>
<feature type="region of interest" description="Disordered" evidence="1">
    <location>
        <begin position="592"/>
        <end position="641"/>
    </location>
</feature>
<comment type="caution">
    <text evidence="3">The sequence shown here is derived from an EMBL/GenBank/DDBJ whole genome shotgun (WGS) entry which is preliminary data.</text>
</comment>
<dbReference type="EMBL" id="JAOAOG010000308">
    <property type="protein sequence ID" value="KAJ6230901.1"/>
    <property type="molecule type" value="Genomic_DNA"/>
</dbReference>
<accession>A0ABQ8XEA3</accession>
<gene>
    <name evidence="3" type="ORF">M0813_06469</name>
</gene>
<dbReference type="SUPFAM" id="SSF55718">
    <property type="entry name" value="SCP-like"/>
    <property type="match status" value="1"/>
</dbReference>
<dbReference type="Gene3D" id="3.30.1050.10">
    <property type="entry name" value="SCP2 sterol-binding domain"/>
    <property type="match status" value="1"/>
</dbReference>
<feature type="compositionally biased region" description="Polar residues" evidence="1">
    <location>
        <begin position="618"/>
        <end position="637"/>
    </location>
</feature>
<evidence type="ECO:0000256" key="1">
    <source>
        <dbReference type="SAM" id="MobiDB-lite"/>
    </source>
</evidence>
<dbReference type="Proteomes" id="UP001150062">
    <property type="component" value="Unassembled WGS sequence"/>
</dbReference>
<feature type="region of interest" description="Disordered" evidence="1">
    <location>
        <begin position="230"/>
        <end position="353"/>
    </location>
</feature>
<name>A0ABQ8XEA3_9EUKA</name>
<feature type="region of interest" description="Disordered" evidence="1">
    <location>
        <begin position="527"/>
        <end position="549"/>
    </location>
</feature>